<evidence type="ECO:0000256" key="2">
    <source>
        <dbReference type="ARBA" id="ARBA00022801"/>
    </source>
</evidence>
<dbReference type="AlphaFoldDB" id="A0A1R3HQL8"/>
<dbReference type="GO" id="GO:0004386">
    <property type="term" value="F:helicase activity"/>
    <property type="evidence" value="ECO:0007669"/>
    <property type="project" value="UniProtKB-KW"/>
</dbReference>
<evidence type="ECO:0000259" key="6">
    <source>
        <dbReference type="Pfam" id="PF13087"/>
    </source>
</evidence>
<dbReference type="PANTHER" id="PTHR10887:SF515">
    <property type="entry name" value="P-LOOP CONTAINING NUCLEOSIDE TRIPHOSPHATE HYDROLASES SUPERFAMILY PROTEIN"/>
    <property type="match status" value="1"/>
</dbReference>
<dbReference type="InterPro" id="IPR041679">
    <property type="entry name" value="DNA2/NAM7-like_C"/>
</dbReference>
<evidence type="ECO:0008006" key="10">
    <source>
        <dbReference type="Google" id="ProtNLM"/>
    </source>
</evidence>
<keyword evidence="2" id="KW-0378">Hydrolase</keyword>
<dbReference type="PANTHER" id="PTHR10887">
    <property type="entry name" value="DNA2/NAM7 HELICASE FAMILY"/>
    <property type="match status" value="1"/>
</dbReference>
<comment type="caution">
    <text evidence="8">The sequence shown here is derived from an EMBL/GenBank/DDBJ whole genome shotgun (WGS) entry which is preliminary data.</text>
</comment>
<organism evidence="8 9">
    <name type="scientific">Corchorus olitorius</name>
    <dbReference type="NCBI Taxonomy" id="93759"/>
    <lineage>
        <taxon>Eukaryota</taxon>
        <taxon>Viridiplantae</taxon>
        <taxon>Streptophyta</taxon>
        <taxon>Embryophyta</taxon>
        <taxon>Tracheophyta</taxon>
        <taxon>Spermatophyta</taxon>
        <taxon>Magnoliopsida</taxon>
        <taxon>eudicotyledons</taxon>
        <taxon>Gunneridae</taxon>
        <taxon>Pentapetalae</taxon>
        <taxon>rosids</taxon>
        <taxon>malvids</taxon>
        <taxon>Malvales</taxon>
        <taxon>Malvaceae</taxon>
        <taxon>Grewioideae</taxon>
        <taxon>Apeibeae</taxon>
        <taxon>Corchorus</taxon>
    </lineage>
</organism>
<dbReference type="GO" id="GO:0005694">
    <property type="term" value="C:chromosome"/>
    <property type="evidence" value="ECO:0007669"/>
    <property type="project" value="UniProtKB-ARBA"/>
</dbReference>
<feature type="domain" description="DNA2/NAM7 helicase-like C-terminal" evidence="6">
    <location>
        <begin position="530"/>
        <end position="724"/>
    </location>
</feature>
<dbReference type="SUPFAM" id="SSF52540">
    <property type="entry name" value="P-loop containing nucleoside triphosphate hydrolases"/>
    <property type="match status" value="1"/>
</dbReference>
<feature type="domain" description="DNA2/NAM7 helicase helicase" evidence="5">
    <location>
        <begin position="260"/>
        <end position="521"/>
    </location>
</feature>
<dbReference type="GO" id="GO:0005524">
    <property type="term" value="F:ATP binding"/>
    <property type="evidence" value="ECO:0007669"/>
    <property type="project" value="UniProtKB-KW"/>
</dbReference>
<name>A0A1R3HQL8_9ROSI</name>
<dbReference type="InterPro" id="IPR045529">
    <property type="entry name" value="DUF6469"/>
</dbReference>
<dbReference type="OrthoDB" id="1000579at2759"/>
<keyword evidence="9" id="KW-1185">Reference proteome</keyword>
<dbReference type="FunFam" id="3.40.50.300:FF:000326">
    <property type="entry name" value="P-loop containing nucleoside triphosphate hydrolase"/>
    <property type="match status" value="1"/>
</dbReference>
<dbReference type="InterPro" id="IPR027417">
    <property type="entry name" value="P-loop_NTPase"/>
</dbReference>
<dbReference type="InterPro" id="IPR047187">
    <property type="entry name" value="SF1_C_Upf1"/>
</dbReference>
<evidence type="ECO:0000313" key="9">
    <source>
        <dbReference type="Proteomes" id="UP000187203"/>
    </source>
</evidence>
<protein>
    <recommendedName>
        <fullName evidence="10">Helicase MAGATAMA 3</fullName>
    </recommendedName>
</protein>
<dbReference type="Pfam" id="PF13086">
    <property type="entry name" value="AAA_11"/>
    <property type="match status" value="1"/>
</dbReference>
<evidence type="ECO:0000313" key="8">
    <source>
        <dbReference type="EMBL" id="OMO72638.1"/>
    </source>
</evidence>
<dbReference type="EMBL" id="AWUE01019628">
    <property type="protein sequence ID" value="OMO72638.1"/>
    <property type="molecule type" value="Genomic_DNA"/>
</dbReference>
<accession>A0A1R3HQL8</accession>
<evidence type="ECO:0000259" key="7">
    <source>
        <dbReference type="Pfam" id="PF20073"/>
    </source>
</evidence>
<dbReference type="Gene3D" id="3.40.50.300">
    <property type="entry name" value="P-loop containing nucleotide triphosphate hydrolases"/>
    <property type="match status" value="2"/>
</dbReference>
<feature type="domain" description="DUF6469" evidence="7">
    <location>
        <begin position="82"/>
        <end position="221"/>
    </location>
</feature>
<reference evidence="9" key="1">
    <citation type="submission" date="2013-09" db="EMBL/GenBank/DDBJ databases">
        <title>Corchorus olitorius genome sequencing.</title>
        <authorList>
            <person name="Alam M."/>
            <person name="Haque M.S."/>
            <person name="Islam M.S."/>
            <person name="Emdad E.M."/>
            <person name="Islam M.M."/>
            <person name="Ahmed B."/>
            <person name="Halim A."/>
            <person name="Hossen Q.M.M."/>
            <person name="Hossain M.Z."/>
            <person name="Ahmed R."/>
            <person name="Khan M.M."/>
            <person name="Islam R."/>
            <person name="Rashid M.M."/>
            <person name="Khan S.A."/>
            <person name="Rahman M.S."/>
            <person name="Alam M."/>
            <person name="Yahiya A.S."/>
            <person name="Khan M.S."/>
            <person name="Azam M.S."/>
            <person name="Haque T."/>
            <person name="Lashkar M.Z.H."/>
            <person name="Akhand A.I."/>
            <person name="Morshed G."/>
            <person name="Roy S."/>
            <person name="Uddin K.S."/>
            <person name="Rabeya T."/>
            <person name="Hossain A.S."/>
            <person name="Chowdhury A."/>
            <person name="Snigdha A.R."/>
            <person name="Mortoza M.S."/>
            <person name="Matin S.A."/>
            <person name="Hoque S.M.E."/>
            <person name="Islam M.K."/>
            <person name="Roy D.K."/>
            <person name="Haider R."/>
            <person name="Moosa M.M."/>
            <person name="Elias S.M."/>
            <person name="Hasan A.M."/>
            <person name="Jahan S."/>
            <person name="Shafiuddin M."/>
            <person name="Mahmood N."/>
            <person name="Shommy N.S."/>
        </authorList>
    </citation>
    <scope>NUCLEOTIDE SEQUENCE [LARGE SCALE GENOMIC DNA]</scope>
    <source>
        <strain evidence="9">cv. O-4</strain>
    </source>
</reference>
<gene>
    <name evidence="8" type="ORF">COLO4_27521</name>
</gene>
<dbReference type="GO" id="GO:0016787">
    <property type="term" value="F:hydrolase activity"/>
    <property type="evidence" value="ECO:0007669"/>
    <property type="project" value="UniProtKB-KW"/>
</dbReference>
<dbReference type="InterPro" id="IPR045055">
    <property type="entry name" value="DNA2/NAM7-like"/>
</dbReference>
<evidence type="ECO:0000256" key="4">
    <source>
        <dbReference type="ARBA" id="ARBA00022840"/>
    </source>
</evidence>
<keyword evidence="1" id="KW-0547">Nucleotide-binding</keyword>
<dbReference type="Pfam" id="PF13087">
    <property type="entry name" value="AAA_12"/>
    <property type="match status" value="1"/>
</dbReference>
<dbReference type="InterPro" id="IPR041677">
    <property type="entry name" value="DNA2/NAM7_AAA_11"/>
</dbReference>
<evidence type="ECO:0000256" key="1">
    <source>
        <dbReference type="ARBA" id="ARBA00022741"/>
    </source>
</evidence>
<proteinExistence type="predicted"/>
<evidence type="ECO:0000259" key="5">
    <source>
        <dbReference type="Pfam" id="PF13086"/>
    </source>
</evidence>
<dbReference type="CDD" id="cd18808">
    <property type="entry name" value="SF1_C_Upf1"/>
    <property type="match status" value="1"/>
</dbReference>
<keyword evidence="4" id="KW-0067">ATP-binding</keyword>
<sequence>MERECSSSEKKVDTRENLGFLGTIFSWSLEDIFNENLYKNQVETIPKSFQSIKSYFGSYVLPLLEETRAAMCSSLEIIGRAPYAEVTNLEASKYTYDIHINCWRNRLSDGGKEPYRIQPGDILLLADAKPETVSDLERVGRTWTFALVTNISDFKIKDVNEDKIEDEDENSSTFTCTCFKVKPQKDIASEEGLQKSLYVVFLMNITTNRRIWSALHMYGNLSIIKEVLRPGSQVEESCPLCSIQNRGTPDENFLTSLLSQLNESQKDAVLACLNKIQCNYKSHLELIWGPPGTGKTKTVSVLLVSLLRMKHRTLACAPTNAAIREVAARVVKLLKESNEADFSFHSLGDILLFGNKERLEVGSKIEEIFLDYRVERLTDCLGPLVSKDVEELFTNSRDGDVLSKNINEAPCMLTLCLLRSQCLSVLKTLRDSLSELKLPRANYNDSNSIVQFCFQAADLLFCTAASSYRLYRVAMEPLQVLVIDEAAQLKECESAIPLQLPGLVHSILIGDECQLPATVQSNVSGEASFGRSLFERMSLLGYSKHLLNVQYRMHPSISFFPNATFYDNRILDAPHVKHETYEKHYLPWPMFGPYSFINVPGRDVVDDVGHSRKNMIEVAVLHRLLRTLYKAWNGSKEKLSIGIISPYAAQVVAIRNKLGSKYEKLDGFTVKVKSVDGFQGGEEDIIIISTVRSNTAGAIGFVSNPQRTNVALTRARHSLWILGNGSTLANGESVWEDLIHDAKERHCFFNAEDDKELEKAILDAKKDFDQLDDLLNGDSFLFKNSRWKVLFSDYFRKSFGKVKSVQTKKSVLNLLLKLSSGWRPNENL</sequence>
<dbReference type="Pfam" id="PF20073">
    <property type="entry name" value="DUF6469"/>
    <property type="match status" value="1"/>
</dbReference>
<keyword evidence="3" id="KW-0347">Helicase</keyword>
<evidence type="ECO:0000256" key="3">
    <source>
        <dbReference type="ARBA" id="ARBA00022806"/>
    </source>
</evidence>
<dbReference type="Proteomes" id="UP000187203">
    <property type="component" value="Unassembled WGS sequence"/>
</dbReference>
<dbReference type="STRING" id="93759.A0A1R3HQL8"/>